<dbReference type="PANTHER" id="PTHR33481:SF1">
    <property type="entry name" value="ENDONUCLEASE_EXONUCLEASE_PHOSPHATASE DOMAIN-CONTAINING PROTEIN-RELATED"/>
    <property type="match status" value="1"/>
</dbReference>
<dbReference type="GeneID" id="5487974"/>
<dbReference type="PANTHER" id="PTHR33481">
    <property type="entry name" value="REVERSE TRANSCRIPTASE"/>
    <property type="match status" value="1"/>
</dbReference>
<dbReference type="EMBL" id="CH476629">
    <property type="protein sequence ID" value="EDO04570.1"/>
    <property type="molecule type" value="Genomic_DNA"/>
</dbReference>
<evidence type="ECO:0000313" key="2">
    <source>
        <dbReference type="Proteomes" id="UP000001312"/>
    </source>
</evidence>
<dbReference type="Proteomes" id="UP000001312">
    <property type="component" value="Unassembled WGS sequence"/>
</dbReference>
<accession>A7EP04</accession>
<evidence type="ECO:0000313" key="1">
    <source>
        <dbReference type="EMBL" id="EDO04570.1"/>
    </source>
</evidence>
<dbReference type="KEGG" id="ssl:SS1G_07053"/>
<dbReference type="AlphaFoldDB" id="A7EP04"/>
<proteinExistence type="predicted"/>
<keyword evidence="2" id="KW-1185">Reference proteome</keyword>
<dbReference type="InParanoid" id="A7EP04"/>
<dbReference type="HOGENOM" id="CLU_1511466_0_0_1"/>
<dbReference type="RefSeq" id="XP_001591607.1">
    <property type="nucleotide sequence ID" value="XM_001591557.1"/>
</dbReference>
<gene>
    <name evidence="1" type="ORF">SS1G_07053</name>
</gene>
<sequence length="178" mass="20528">MDVKDAFDIRSNLARSNGLESTSIGNCWYEKDTEDVAPTDYVGPEAKLRPSEIELNLILQLYIVQTIRLDPYHPLRIRAENITKAREYNFTLNTRFARLITTLLETEYINPLAFLSWEIRESRVKAKAHINSSMSKTKIQTTEDFKAFYTKIPRSDIQIFSDNSKSKRKSASDESQGI</sequence>
<organism evidence="1 2">
    <name type="scientific">Sclerotinia sclerotiorum (strain ATCC 18683 / 1980 / Ss-1)</name>
    <name type="common">White mold</name>
    <name type="synonym">Whetzelinia sclerotiorum</name>
    <dbReference type="NCBI Taxonomy" id="665079"/>
    <lineage>
        <taxon>Eukaryota</taxon>
        <taxon>Fungi</taxon>
        <taxon>Dikarya</taxon>
        <taxon>Ascomycota</taxon>
        <taxon>Pezizomycotina</taxon>
        <taxon>Leotiomycetes</taxon>
        <taxon>Helotiales</taxon>
        <taxon>Sclerotiniaceae</taxon>
        <taxon>Sclerotinia</taxon>
    </lineage>
</organism>
<protein>
    <submittedName>
        <fullName evidence="1">Uncharacterized protein</fullName>
    </submittedName>
</protein>
<reference evidence="2" key="1">
    <citation type="journal article" date="2011" name="PLoS Genet.">
        <title>Genomic analysis of the necrotrophic fungal pathogens Sclerotinia sclerotiorum and Botrytis cinerea.</title>
        <authorList>
            <person name="Amselem J."/>
            <person name="Cuomo C.A."/>
            <person name="van Kan J.A."/>
            <person name="Viaud M."/>
            <person name="Benito E.P."/>
            <person name="Couloux A."/>
            <person name="Coutinho P.M."/>
            <person name="de Vries R.P."/>
            <person name="Dyer P.S."/>
            <person name="Fillinger S."/>
            <person name="Fournier E."/>
            <person name="Gout L."/>
            <person name="Hahn M."/>
            <person name="Kohn L."/>
            <person name="Lapalu N."/>
            <person name="Plummer K.M."/>
            <person name="Pradier J.M."/>
            <person name="Quevillon E."/>
            <person name="Sharon A."/>
            <person name="Simon A."/>
            <person name="ten Have A."/>
            <person name="Tudzynski B."/>
            <person name="Tudzynski P."/>
            <person name="Wincker P."/>
            <person name="Andrew M."/>
            <person name="Anthouard V."/>
            <person name="Beever R.E."/>
            <person name="Beffa R."/>
            <person name="Benoit I."/>
            <person name="Bouzid O."/>
            <person name="Brault B."/>
            <person name="Chen Z."/>
            <person name="Choquer M."/>
            <person name="Collemare J."/>
            <person name="Cotton P."/>
            <person name="Danchin E.G."/>
            <person name="Da Silva C."/>
            <person name="Gautier A."/>
            <person name="Giraud C."/>
            <person name="Giraud T."/>
            <person name="Gonzalez C."/>
            <person name="Grossetete S."/>
            <person name="Guldener U."/>
            <person name="Henrissat B."/>
            <person name="Howlett B.J."/>
            <person name="Kodira C."/>
            <person name="Kretschmer M."/>
            <person name="Lappartient A."/>
            <person name="Leroch M."/>
            <person name="Levis C."/>
            <person name="Mauceli E."/>
            <person name="Neuveglise C."/>
            <person name="Oeser B."/>
            <person name="Pearson M."/>
            <person name="Poulain J."/>
            <person name="Poussereau N."/>
            <person name="Quesneville H."/>
            <person name="Rascle C."/>
            <person name="Schumacher J."/>
            <person name="Segurens B."/>
            <person name="Sexton A."/>
            <person name="Silva E."/>
            <person name="Sirven C."/>
            <person name="Soanes D.M."/>
            <person name="Talbot N.J."/>
            <person name="Templeton M."/>
            <person name="Yandava C."/>
            <person name="Yarden O."/>
            <person name="Zeng Q."/>
            <person name="Rollins J.A."/>
            <person name="Lebrun M.H."/>
            <person name="Dickman M."/>
        </authorList>
    </citation>
    <scope>NUCLEOTIDE SEQUENCE [LARGE SCALE GENOMIC DNA]</scope>
    <source>
        <strain evidence="2">ATCC 18683 / 1980 / Ss-1</strain>
    </source>
</reference>
<name>A7EP04_SCLS1</name>